<evidence type="ECO:0000256" key="1">
    <source>
        <dbReference type="SAM" id="MobiDB-lite"/>
    </source>
</evidence>
<feature type="compositionally biased region" description="Polar residues" evidence="1">
    <location>
        <begin position="494"/>
        <end position="517"/>
    </location>
</feature>
<feature type="compositionally biased region" description="Low complexity" evidence="1">
    <location>
        <begin position="67"/>
        <end position="112"/>
    </location>
</feature>
<keyword evidence="3" id="KW-1185">Reference proteome</keyword>
<feature type="region of interest" description="Disordered" evidence="1">
    <location>
        <begin position="301"/>
        <end position="329"/>
    </location>
</feature>
<evidence type="ECO:0008006" key="4">
    <source>
        <dbReference type="Google" id="ProtNLM"/>
    </source>
</evidence>
<organism evidence="2 3">
    <name type="scientific">Somion occarium</name>
    <dbReference type="NCBI Taxonomy" id="3059160"/>
    <lineage>
        <taxon>Eukaryota</taxon>
        <taxon>Fungi</taxon>
        <taxon>Dikarya</taxon>
        <taxon>Basidiomycota</taxon>
        <taxon>Agaricomycotina</taxon>
        <taxon>Agaricomycetes</taxon>
        <taxon>Polyporales</taxon>
        <taxon>Cerrenaceae</taxon>
        <taxon>Somion</taxon>
    </lineage>
</organism>
<proteinExistence type="predicted"/>
<feature type="region of interest" description="Disordered" evidence="1">
    <location>
        <begin position="548"/>
        <end position="573"/>
    </location>
</feature>
<feature type="compositionally biased region" description="Low complexity" evidence="1">
    <location>
        <begin position="407"/>
        <end position="429"/>
    </location>
</feature>
<feature type="region of interest" description="Disordered" evidence="1">
    <location>
        <begin position="617"/>
        <end position="643"/>
    </location>
</feature>
<reference evidence="3" key="1">
    <citation type="submission" date="2024-04" db="EMBL/GenBank/DDBJ databases">
        <authorList>
            <person name="Shaw F."/>
            <person name="Minotto A."/>
        </authorList>
    </citation>
    <scope>NUCLEOTIDE SEQUENCE [LARGE SCALE GENOMIC DNA]</scope>
</reference>
<evidence type="ECO:0000313" key="3">
    <source>
        <dbReference type="Proteomes" id="UP001497453"/>
    </source>
</evidence>
<feature type="compositionally biased region" description="Acidic residues" evidence="1">
    <location>
        <begin position="459"/>
        <end position="476"/>
    </location>
</feature>
<feature type="region of interest" description="Disordered" evidence="1">
    <location>
        <begin position="1"/>
        <end position="184"/>
    </location>
</feature>
<name>A0ABP1E8X6_9APHY</name>
<feature type="compositionally biased region" description="Basic and acidic residues" evidence="1">
    <location>
        <begin position="617"/>
        <end position="626"/>
    </location>
</feature>
<sequence>MAQNVQGHRGPQPSTGGHINELASGMNQSSPSSTAQVPRADDAQYSPSAQANFSSSASASRIPVQPAYSSTLTSYESAAAAASTPSQAHPHQHPQTQHQPQQQPQLQQAYQHSGVPAPVYSNPPVFFQHQHPPPGPAPPQHQSSSSTGSPVQSSSSPTKRKYDDSQTDEFGTPKGGTKTVRKRRLRVNLAGNSGTDEIKDDVVVGSSPVIREGRGEGGGAKHWTDEEKGKLFAWMLGSDDNWAAFANQMNSVFREASQVLFNNTKSFTALKSCYHRNVETFKQISAFTQFLASSLSSTGAPETPVSTSSADPNNTAASQDILSAPIPPSFQSGIHRQTFLERKLEAGRSVAGIPVANLNIKVVDHWYRLGWYELFRRRYRYDPVQNAVVPYHGPDPLPPDPLSHIFPQPSLNLPLPTLTSGPSPQTQPQASGSADQLDPSLADRGGEYHQLNNSSIDGQGEDEEAMHDDDDDEQEGESQARDDGRAANTREQPHASTSSSQIQHTAPASQPQPQLVNGQLAHRPGPPPALSYAYPGYVHPADPNGHAQYYAAYKPSPYPPPLPQPSPSQMQATQQSLSHLASLTQTLITSCNTLTELLRAQVEDGKALRELLRRQEERELRREESAKAGGSLPGTEGLQGKEKAAFAKEMLSSPGCSEELKQVAADYLKRIFK</sequence>
<gene>
    <name evidence="2" type="ORF">GFSPODELE1_LOCUS10751</name>
</gene>
<dbReference type="Proteomes" id="UP001497453">
    <property type="component" value="Chromosome 9"/>
</dbReference>
<evidence type="ECO:0000313" key="2">
    <source>
        <dbReference type="EMBL" id="CAL1716415.1"/>
    </source>
</evidence>
<feature type="compositionally biased region" description="Low complexity" evidence="1">
    <location>
        <begin position="140"/>
        <end position="157"/>
    </location>
</feature>
<feature type="compositionally biased region" description="Polar residues" evidence="1">
    <location>
        <begin position="1"/>
        <end position="17"/>
    </location>
</feature>
<feature type="compositionally biased region" description="Polar residues" evidence="1">
    <location>
        <begin position="301"/>
        <end position="321"/>
    </location>
</feature>
<protein>
    <recommendedName>
        <fullName evidence="4">Myb-like domain-containing protein</fullName>
    </recommendedName>
</protein>
<feature type="region of interest" description="Disordered" evidence="1">
    <location>
        <begin position="399"/>
        <end position="534"/>
    </location>
</feature>
<feature type="compositionally biased region" description="Pro residues" evidence="1">
    <location>
        <begin position="556"/>
        <end position="566"/>
    </location>
</feature>
<feature type="compositionally biased region" description="Low complexity" evidence="1">
    <location>
        <begin position="46"/>
        <end position="60"/>
    </location>
</feature>
<accession>A0ABP1E8X6</accession>
<dbReference type="EMBL" id="OZ037952">
    <property type="protein sequence ID" value="CAL1716415.1"/>
    <property type="molecule type" value="Genomic_DNA"/>
</dbReference>
<feature type="compositionally biased region" description="Polar residues" evidence="1">
    <location>
        <begin position="25"/>
        <end position="36"/>
    </location>
</feature>